<evidence type="ECO:0000313" key="4">
    <source>
        <dbReference type="Proteomes" id="UP000000239"/>
    </source>
</evidence>
<evidence type="ECO:0000256" key="1">
    <source>
        <dbReference type="ARBA" id="ARBA00005953"/>
    </source>
</evidence>
<dbReference type="EMBL" id="CP000285">
    <property type="protein sequence ID" value="ABE60382.1"/>
    <property type="molecule type" value="Genomic_DNA"/>
</dbReference>
<proteinExistence type="inferred from homology"/>
<name>Q1QT26_CHRI1</name>
<keyword evidence="4" id="KW-1185">Reference proteome</keyword>
<dbReference type="STRING" id="290398.Csal_3038"/>
<dbReference type="PANTHER" id="PTHR31793">
    <property type="entry name" value="4-HYDROXYBENZOYL-COA THIOESTERASE FAMILY MEMBER"/>
    <property type="match status" value="1"/>
</dbReference>
<evidence type="ECO:0000313" key="3">
    <source>
        <dbReference type="EMBL" id="ABE60382.1"/>
    </source>
</evidence>
<dbReference type="RefSeq" id="WP_011508328.1">
    <property type="nucleotide sequence ID" value="NC_007963.1"/>
</dbReference>
<dbReference type="GO" id="GO:0047617">
    <property type="term" value="F:fatty acyl-CoA hydrolase activity"/>
    <property type="evidence" value="ECO:0007669"/>
    <property type="project" value="TreeGrafter"/>
</dbReference>
<dbReference type="SUPFAM" id="SSF54637">
    <property type="entry name" value="Thioesterase/thiol ester dehydrase-isomerase"/>
    <property type="match status" value="1"/>
</dbReference>
<protein>
    <submittedName>
        <fullName evidence="3">Thioesterase superfamily</fullName>
    </submittedName>
</protein>
<dbReference type="CDD" id="cd00586">
    <property type="entry name" value="4HBT"/>
    <property type="match status" value="1"/>
</dbReference>
<dbReference type="GeneID" id="95335727"/>
<dbReference type="PANTHER" id="PTHR31793:SF27">
    <property type="entry name" value="NOVEL THIOESTERASE SUPERFAMILY DOMAIN AND SAPOSIN A-TYPE DOMAIN CONTAINING PROTEIN (0610012H03RIK)"/>
    <property type="match status" value="1"/>
</dbReference>
<gene>
    <name evidence="3" type="ordered locus">Csal_3038</name>
</gene>
<dbReference type="Gene3D" id="3.10.129.10">
    <property type="entry name" value="Hotdog Thioesterase"/>
    <property type="match status" value="1"/>
</dbReference>
<sequence length="136" mass="15688">MFTRRVEPAFYDTDALGHINNTRLPAWFELARNDVFRLFVPDLDPRKWPLIMAKLEVEFHAELFYGQEVEIRTWISRLGNSSFTVTQDAWQDQRLGARGRVVLVHYDHAARASVALTGELRDALAAHLVNDEEVHA</sequence>
<dbReference type="Proteomes" id="UP000000239">
    <property type="component" value="Chromosome"/>
</dbReference>
<evidence type="ECO:0000256" key="2">
    <source>
        <dbReference type="ARBA" id="ARBA00022801"/>
    </source>
</evidence>
<organism evidence="3 4">
    <name type="scientific">Chromohalobacter israelensis (strain ATCC BAA-138 / DSM 3043 / CIP 106854 / NCIMB 13768 / 1H11)</name>
    <name type="common">Chromohalobacter salexigens</name>
    <dbReference type="NCBI Taxonomy" id="290398"/>
    <lineage>
        <taxon>Bacteria</taxon>
        <taxon>Pseudomonadati</taxon>
        <taxon>Pseudomonadota</taxon>
        <taxon>Gammaproteobacteria</taxon>
        <taxon>Oceanospirillales</taxon>
        <taxon>Halomonadaceae</taxon>
        <taxon>Chromohalobacter</taxon>
    </lineage>
</organism>
<dbReference type="InterPro" id="IPR029069">
    <property type="entry name" value="HotDog_dom_sf"/>
</dbReference>
<dbReference type="InterPro" id="IPR050563">
    <property type="entry name" value="4-hydroxybenzoyl-CoA_TE"/>
</dbReference>
<reference evidence="3 4" key="1">
    <citation type="journal article" date="2011" name="Stand. Genomic Sci.">
        <title>Complete genome sequence of the halophilic and highly halotolerant Chromohalobacter salexigens type strain (1H11(T)).</title>
        <authorList>
            <person name="Copeland A."/>
            <person name="O'Connor K."/>
            <person name="Lucas S."/>
            <person name="Lapidus A."/>
            <person name="Berry K.W."/>
            <person name="Detter J.C."/>
            <person name="Del Rio T.G."/>
            <person name="Hammon N."/>
            <person name="Dalin E."/>
            <person name="Tice H."/>
            <person name="Pitluck S."/>
            <person name="Bruce D."/>
            <person name="Goodwin L."/>
            <person name="Han C."/>
            <person name="Tapia R."/>
            <person name="Saunders E."/>
            <person name="Schmutz J."/>
            <person name="Brettin T."/>
            <person name="Larimer F."/>
            <person name="Land M."/>
            <person name="Hauser L."/>
            <person name="Vargas C."/>
            <person name="Nieto J.J."/>
            <person name="Kyrpides N.C."/>
            <person name="Ivanova N."/>
            <person name="Goker M."/>
            <person name="Klenk H.P."/>
            <person name="Csonka L.N."/>
            <person name="Woyke T."/>
        </authorList>
    </citation>
    <scope>NUCLEOTIDE SEQUENCE [LARGE SCALE GENOMIC DNA]</scope>
    <source>
        <strain evidence="4">ATCC BAA-138 / DSM 3043 / CIP 106854 / NCIMB 13768 / 1H11</strain>
    </source>
</reference>
<dbReference type="eggNOG" id="COG0824">
    <property type="taxonomic scope" value="Bacteria"/>
</dbReference>
<keyword evidence="2" id="KW-0378">Hydrolase</keyword>
<comment type="similarity">
    <text evidence="1">Belongs to the 4-hydroxybenzoyl-CoA thioesterase family.</text>
</comment>
<dbReference type="Pfam" id="PF13279">
    <property type="entry name" value="4HBT_2"/>
    <property type="match status" value="1"/>
</dbReference>
<accession>Q1QT26</accession>
<dbReference type="HOGENOM" id="CLU_101141_2_1_6"/>
<dbReference type="AlphaFoldDB" id="Q1QT26"/>
<dbReference type="KEGG" id="csa:Csal_3038"/>
<dbReference type="OrthoDB" id="9799036at2"/>